<accession>A0A1M5ILI5</accession>
<name>A0A1M5ILI5_9FLAO</name>
<dbReference type="RefSeq" id="WP_073018106.1">
    <property type="nucleotide sequence ID" value="NZ_FQWF01000004.1"/>
</dbReference>
<reference evidence="3" key="1">
    <citation type="submission" date="2016-11" db="EMBL/GenBank/DDBJ databases">
        <authorList>
            <person name="Varghese N."/>
            <person name="Submissions S."/>
        </authorList>
    </citation>
    <scope>NUCLEOTIDE SEQUENCE [LARGE SCALE GENOMIC DNA]</scope>
    <source>
        <strain evidence="3">DSM 17659</strain>
    </source>
</reference>
<dbReference type="Gene3D" id="3.10.490.10">
    <property type="entry name" value="Gamma-glutamyl cyclotransferase-like"/>
    <property type="match status" value="1"/>
</dbReference>
<sequence length="106" mass="12169">MEKLFAYGSLQNEDVQKDLFGRILEGTSEKLIGYIIKKIQIEEEFGLVHYPIITETQNPEDTIDGMVYAISAQELHQSDLYEGLHYKRVEVQLQSKQTAWAYSAAI</sequence>
<keyword evidence="2" id="KW-0808">Transferase</keyword>
<dbReference type="CDD" id="cd06661">
    <property type="entry name" value="GGCT_like"/>
    <property type="match status" value="1"/>
</dbReference>
<organism evidence="2 3">
    <name type="scientific">Flavobacterium micromati</name>
    <dbReference type="NCBI Taxonomy" id="229205"/>
    <lineage>
        <taxon>Bacteria</taxon>
        <taxon>Pseudomonadati</taxon>
        <taxon>Bacteroidota</taxon>
        <taxon>Flavobacteriia</taxon>
        <taxon>Flavobacteriales</taxon>
        <taxon>Flavobacteriaceae</taxon>
        <taxon>Flavobacterium</taxon>
    </lineage>
</organism>
<feature type="domain" description="Gamma-glutamylcyclotransferase AIG2-like" evidence="1">
    <location>
        <begin position="4"/>
        <end position="103"/>
    </location>
</feature>
<dbReference type="GO" id="GO:0016740">
    <property type="term" value="F:transferase activity"/>
    <property type="evidence" value="ECO:0007669"/>
    <property type="project" value="UniProtKB-KW"/>
</dbReference>
<dbReference type="OrthoDB" id="9798388at2"/>
<proteinExistence type="predicted"/>
<dbReference type="SUPFAM" id="SSF110857">
    <property type="entry name" value="Gamma-glutamyl cyclotransferase-like"/>
    <property type="match status" value="1"/>
</dbReference>
<dbReference type="InterPro" id="IPR036568">
    <property type="entry name" value="GGCT-like_sf"/>
</dbReference>
<keyword evidence="3" id="KW-1185">Reference proteome</keyword>
<dbReference type="Proteomes" id="UP000184020">
    <property type="component" value="Unassembled WGS sequence"/>
</dbReference>
<protein>
    <submittedName>
        <fullName evidence="2">Uncharacterized conserved protein YtfP, gamma-glutamylcyclotransferase (GGCT)/AIG2-like family</fullName>
    </submittedName>
</protein>
<dbReference type="InterPro" id="IPR013024">
    <property type="entry name" value="GGCT-like"/>
</dbReference>
<dbReference type="Pfam" id="PF06094">
    <property type="entry name" value="GGACT"/>
    <property type="match status" value="1"/>
</dbReference>
<evidence type="ECO:0000313" key="2">
    <source>
        <dbReference type="EMBL" id="SHG29115.1"/>
    </source>
</evidence>
<dbReference type="InterPro" id="IPR009288">
    <property type="entry name" value="AIG2-like_dom"/>
</dbReference>
<gene>
    <name evidence="2" type="ORF">SAMN05444372_104144</name>
</gene>
<dbReference type="STRING" id="229205.SAMN05444372_104144"/>
<evidence type="ECO:0000259" key="1">
    <source>
        <dbReference type="Pfam" id="PF06094"/>
    </source>
</evidence>
<dbReference type="AlphaFoldDB" id="A0A1M5ILI5"/>
<evidence type="ECO:0000313" key="3">
    <source>
        <dbReference type="Proteomes" id="UP000184020"/>
    </source>
</evidence>
<dbReference type="EMBL" id="FQWF01000004">
    <property type="protein sequence ID" value="SHG29115.1"/>
    <property type="molecule type" value="Genomic_DNA"/>
</dbReference>